<gene>
    <name evidence="3" type="ORF">HYH02_006281</name>
</gene>
<dbReference type="InterPro" id="IPR002562">
    <property type="entry name" value="3'-5'_exonuclease_dom"/>
</dbReference>
<sequence length="486" mass="51453">MGKTLERALGREQAQALLDQIKVGSILSITGRVQPHLAKNPPSSSPSSSGASASSTAGRQLRADVMDVVCSSVTILHKSRDHLNKALRGAKRAGLGSPTSARDLLELQQQATAAAGATASGTSMDLVGNRDAGQVEEESNEEGKGSEEVTQPLWRAHTHQRQQPAGMSPPSTSRRVACQSNLMQSGPLPEMAAVCASGSTPDTWQMQLPPGGVQLVVTAEQVHQMRREVLGTTRGPQGVAAAATGLPWQVVALDCEWAPFERNQPKTPVSILQVGTRDRIFIVDLLQLLLLHPAGSPTAAECVASVSAFLSEVLSSPRVVVVGFQLASDLDRLQESYPHLPCFQQPSVSSYSLAPGLGTNTDRGCNANGEASVTTDEGRVVPRMCVDLVSIARAVRSDLSRTPQISLSRLVNLVLGKPLDKEEQRSDWAARPLSDSQVAYAAADVACLVSLFDSLMGSAGSGGSMTADMDVLLARDWHLKWAPGKL</sequence>
<reference evidence="3" key="1">
    <citation type="journal article" date="2020" name="bioRxiv">
        <title>Comparative genomics of Chlamydomonas.</title>
        <authorList>
            <person name="Craig R.J."/>
            <person name="Hasan A.R."/>
            <person name="Ness R.W."/>
            <person name="Keightley P.D."/>
        </authorList>
    </citation>
    <scope>NUCLEOTIDE SEQUENCE</scope>
    <source>
        <strain evidence="3">CCAP 11/173</strain>
    </source>
</reference>
<keyword evidence="4" id="KW-1185">Reference proteome</keyword>
<dbReference type="OrthoDB" id="10261556at2759"/>
<dbReference type="Proteomes" id="UP000613740">
    <property type="component" value="Unassembled WGS sequence"/>
</dbReference>
<organism evidence="3 4">
    <name type="scientific">Chlamydomonas schloesseri</name>
    <dbReference type="NCBI Taxonomy" id="2026947"/>
    <lineage>
        <taxon>Eukaryota</taxon>
        <taxon>Viridiplantae</taxon>
        <taxon>Chlorophyta</taxon>
        <taxon>core chlorophytes</taxon>
        <taxon>Chlorophyceae</taxon>
        <taxon>CS clade</taxon>
        <taxon>Chlamydomonadales</taxon>
        <taxon>Chlamydomonadaceae</taxon>
        <taxon>Chlamydomonas</taxon>
    </lineage>
</organism>
<dbReference type="GO" id="GO:0006139">
    <property type="term" value="P:nucleobase-containing compound metabolic process"/>
    <property type="evidence" value="ECO:0007669"/>
    <property type="project" value="InterPro"/>
</dbReference>
<dbReference type="InterPro" id="IPR052408">
    <property type="entry name" value="Exonuclease_MUT-7-like"/>
</dbReference>
<dbReference type="GO" id="GO:0003676">
    <property type="term" value="F:nucleic acid binding"/>
    <property type="evidence" value="ECO:0007669"/>
    <property type="project" value="InterPro"/>
</dbReference>
<dbReference type="SUPFAM" id="SSF53098">
    <property type="entry name" value="Ribonuclease H-like"/>
    <property type="match status" value="1"/>
</dbReference>
<feature type="domain" description="3'-5' exonuclease" evidence="2">
    <location>
        <begin position="390"/>
        <end position="456"/>
    </location>
</feature>
<dbReference type="InterPro" id="IPR036397">
    <property type="entry name" value="RNaseH_sf"/>
</dbReference>
<feature type="compositionally biased region" description="Low complexity" evidence="1">
    <location>
        <begin position="41"/>
        <end position="58"/>
    </location>
</feature>
<feature type="region of interest" description="Disordered" evidence="1">
    <location>
        <begin position="35"/>
        <end position="58"/>
    </location>
</feature>
<dbReference type="InterPro" id="IPR012337">
    <property type="entry name" value="RNaseH-like_sf"/>
</dbReference>
<protein>
    <recommendedName>
        <fullName evidence="2">3'-5' exonuclease domain-containing protein</fullName>
    </recommendedName>
</protein>
<accession>A0A835WJQ3</accession>
<dbReference type="AlphaFoldDB" id="A0A835WJQ3"/>
<dbReference type="PANTHER" id="PTHR47765">
    <property type="entry name" value="3'-5' EXONUCLEASE DOMAIN-CONTAINING PROTEIN"/>
    <property type="match status" value="1"/>
</dbReference>
<evidence type="ECO:0000259" key="2">
    <source>
        <dbReference type="Pfam" id="PF01612"/>
    </source>
</evidence>
<proteinExistence type="predicted"/>
<dbReference type="EMBL" id="JAEHOD010000016">
    <property type="protein sequence ID" value="KAG2448933.1"/>
    <property type="molecule type" value="Genomic_DNA"/>
</dbReference>
<dbReference type="Gene3D" id="3.30.420.10">
    <property type="entry name" value="Ribonuclease H-like superfamily/Ribonuclease H"/>
    <property type="match status" value="1"/>
</dbReference>
<comment type="caution">
    <text evidence="3">The sequence shown here is derived from an EMBL/GenBank/DDBJ whole genome shotgun (WGS) entry which is preliminary data.</text>
</comment>
<evidence type="ECO:0000313" key="3">
    <source>
        <dbReference type="EMBL" id="KAG2448933.1"/>
    </source>
</evidence>
<dbReference type="Pfam" id="PF01612">
    <property type="entry name" value="DNA_pol_A_exo1"/>
    <property type="match status" value="1"/>
</dbReference>
<evidence type="ECO:0000256" key="1">
    <source>
        <dbReference type="SAM" id="MobiDB-lite"/>
    </source>
</evidence>
<dbReference type="PANTHER" id="PTHR47765:SF2">
    <property type="entry name" value="EXONUCLEASE MUT-7 HOMOLOG"/>
    <property type="match status" value="1"/>
</dbReference>
<dbReference type="GO" id="GO:0008408">
    <property type="term" value="F:3'-5' exonuclease activity"/>
    <property type="evidence" value="ECO:0007669"/>
    <property type="project" value="InterPro"/>
</dbReference>
<name>A0A835WJQ3_9CHLO</name>
<evidence type="ECO:0000313" key="4">
    <source>
        <dbReference type="Proteomes" id="UP000613740"/>
    </source>
</evidence>